<dbReference type="Proteomes" id="UP000729402">
    <property type="component" value="Unassembled WGS sequence"/>
</dbReference>
<evidence type="ECO:0000256" key="1">
    <source>
        <dbReference type="SAM" id="MobiDB-lite"/>
    </source>
</evidence>
<evidence type="ECO:0000313" key="2">
    <source>
        <dbReference type="EMBL" id="KAG8047710.1"/>
    </source>
</evidence>
<evidence type="ECO:0000313" key="3">
    <source>
        <dbReference type="Proteomes" id="UP000729402"/>
    </source>
</evidence>
<dbReference type="EMBL" id="JAAALK010000290">
    <property type="protein sequence ID" value="KAG8047710.1"/>
    <property type="molecule type" value="Genomic_DNA"/>
</dbReference>
<reference evidence="2" key="1">
    <citation type="journal article" date="2021" name="bioRxiv">
        <title>Whole Genome Assembly and Annotation of Northern Wild Rice, Zizania palustris L., Supports a Whole Genome Duplication in the Zizania Genus.</title>
        <authorList>
            <person name="Haas M."/>
            <person name="Kono T."/>
            <person name="Macchietto M."/>
            <person name="Millas R."/>
            <person name="McGilp L."/>
            <person name="Shao M."/>
            <person name="Duquette J."/>
            <person name="Hirsch C.N."/>
            <person name="Kimball J."/>
        </authorList>
    </citation>
    <scope>NUCLEOTIDE SEQUENCE</scope>
    <source>
        <tissue evidence="2">Fresh leaf tissue</tissue>
    </source>
</reference>
<organism evidence="2 3">
    <name type="scientific">Zizania palustris</name>
    <name type="common">Northern wild rice</name>
    <dbReference type="NCBI Taxonomy" id="103762"/>
    <lineage>
        <taxon>Eukaryota</taxon>
        <taxon>Viridiplantae</taxon>
        <taxon>Streptophyta</taxon>
        <taxon>Embryophyta</taxon>
        <taxon>Tracheophyta</taxon>
        <taxon>Spermatophyta</taxon>
        <taxon>Magnoliopsida</taxon>
        <taxon>Liliopsida</taxon>
        <taxon>Poales</taxon>
        <taxon>Poaceae</taxon>
        <taxon>BOP clade</taxon>
        <taxon>Oryzoideae</taxon>
        <taxon>Oryzeae</taxon>
        <taxon>Zizaniinae</taxon>
        <taxon>Zizania</taxon>
    </lineage>
</organism>
<accession>A0A8J5RPE5</accession>
<proteinExistence type="predicted"/>
<name>A0A8J5RPE5_ZIZPA</name>
<keyword evidence="3" id="KW-1185">Reference proteome</keyword>
<gene>
    <name evidence="2" type="ORF">GUJ93_ZPchr0008g12757</name>
</gene>
<sequence length="107" mass="11693">MQIDTTIWAPRSRAPTKRQRETREPVGTFETGFRVVAAAALSSFSSAYRVGLHGFCGSAPGRWWRWRSGVVGIPGREQLEWEEEIGGGGGRGGARRWQEGMEAAATG</sequence>
<dbReference type="AlphaFoldDB" id="A0A8J5RPE5"/>
<feature type="region of interest" description="Disordered" evidence="1">
    <location>
        <begin position="1"/>
        <end position="25"/>
    </location>
</feature>
<comment type="caution">
    <text evidence="2">The sequence shown here is derived from an EMBL/GenBank/DDBJ whole genome shotgun (WGS) entry which is preliminary data.</text>
</comment>
<reference evidence="2" key="2">
    <citation type="submission" date="2021-02" db="EMBL/GenBank/DDBJ databases">
        <authorList>
            <person name="Kimball J.A."/>
            <person name="Haas M.W."/>
            <person name="Macchietto M."/>
            <person name="Kono T."/>
            <person name="Duquette J."/>
            <person name="Shao M."/>
        </authorList>
    </citation>
    <scope>NUCLEOTIDE SEQUENCE</scope>
    <source>
        <tissue evidence="2">Fresh leaf tissue</tissue>
    </source>
</reference>
<feature type="region of interest" description="Disordered" evidence="1">
    <location>
        <begin position="83"/>
        <end position="107"/>
    </location>
</feature>
<protein>
    <submittedName>
        <fullName evidence="2">Uncharacterized protein</fullName>
    </submittedName>
</protein>